<feature type="domain" description="Beta/gamma crystallin 'Greek key'" evidence="5">
    <location>
        <begin position="299"/>
        <end position="339"/>
    </location>
</feature>
<dbReference type="GO" id="GO:0002088">
    <property type="term" value="P:lens development in camera-type eye"/>
    <property type="evidence" value="ECO:0007669"/>
    <property type="project" value="TreeGrafter"/>
</dbReference>
<sequence length="384" mass="44489">MGAKRLRRDLQALLADYIGQRIREKSFDPKGKDTSTILDDLAHYDLAISVALWWLNKEEARAVFDQDLFGAARSAQYPNLLEREAMILSSFAGMIVNKLPVEEILALYKCKPAACYSTEHSKAAIVYPFTLSYHPFAMLSSYKAVHHSKKHNEKLKRWLSEKAKANAPPSRASSSSSSQSFLSDTTGLGCCGFEFTTLCRLLVQHGFIMSSKIIFYEDRNFQGRSYECDTDCSDMHPHFSRCNSIKVESGCWVLYEKPNYSGYQYVLTRGEYPDYQRWMGYNDTIRSCRTVSYTSEGPYRLRIYERPNFQGQMVEFSEDCDSVQEHFRSREIYSSHVMDGYWTLYEHSDYRGRQYFLRPGEYRKFTDWGATCAATGSFRRITEF</sequence>
<dbReference type="PANTHER" id="PTHR11818:SF119">
    <property type="entry name" value="GAMMA-CRYSTALLIN D"/>
    <property type="match status" value="1"/>
</dbReference>
<evidence type="ECO:0000313" key="7">
    <source>
        <dbReference type="Proteomes" id="UP001497482"/>
    </source>
</evidence>
<dbReference type="Pfam" id="PF00030">
    <property type="entry name" value="Crystall"/>
    <property type="match status" value="2"/>
</dbReference>
<dbReference type="InterPro" id="IPR050252">
    <property type="entry name" value="Beta/Gamma-Crystallin"/>
</dbReference>
<dbReference type="FunFam" id="2.60.20.10:FF:000003">
    <property type="entry name" value="Crystallin gamma S"/>
    <property type="match status" value="1"/>
</dbReference>
<dbReference type="AlphaFoldDB" id="A0AAV2K2G4"/>
<name>A0AAV2K2G4_KNICA</name>
<dbReference type="PANTHER" id="PTHR11818">
    <property type="entry name" value="BETA/GAMMA CRYSTALLIN"/>
    <property type="match status" value="1"/>
</dbReference>
<comment type="function">
    <text evidence="1">Crystallins are the dominant structural components of the vertebrate eye lens.</text>
</comment>
<evidence type="ECO:0000256" key="1">
    <source>
        <dbReference type="ARBA" id="ARBA00003689"/>
    </source>
</evidence>
<feature type="domain" description="Beta/gamma crystallin 'Greek key'" evidence="5">
    <location>
        <begin position="250"/>
        <end position="292"/>
    </location>
</feature>
<organism evidence="6 7">
    <name type="scientific">Knipowitschia caucasica</name>
    <name type="common">Caucasian dwarf goby</name>
    <name type="synonym">Pomatoschistus caucasicus</name>
    <dbReference type="NCBI Taxonomy" id="637954"/>
    <lineage>
        <taxon>Eukaryota</taxon>
        <taxon>Metazoa</taxon>
        <taxon>Chordata</taxon>
        <taxon>Craniata</taxon>
        <taxon>Vertebrata</taxon>
        <taxon>Euteleostomi</taxon>
        <taxon>Actinopterygii</taxon>
        <taxon>Neopterygii</taxon>
        <taxon>Teleostei</taxon>
        <taxon>Neoteleostei</taxon>
        <taxon>Acanthomorphata</taxon>
        <taxon>Gobiaria</taxon>
        <taxon>Gobiiformes</taxon>
        <taxon>Gobioidei</taxon>
        <taxon>Gobiidae</taxon>
        <taxon>Gobiinae</taxon>
        <taxon>Knipowitschia</taxon>
    </lineage>
</organism>
<comment type="similarity">
    <text evidence="2">Belongs to the beta/gamma-crystallin family.</text>
</comment>
<evidence type="ECO:0000256" key="2">
    <source>
        <dbReference type="ARBA" id="ARBA00009646"/>
    </source>
</evidence>
<dbReference type="GO" id="GO:0005212">
    <property type="term" value="F:structural constituent of eye lens"/>
    <property type="evidence" value="ECO:0007669"/>
    <property type="project" value="UniProtKB-KW"/>
</dbReference>
<dbReference type="InterPro" id="IPR001064">
    <property type="entry name" value="Beta/gamma_crystallin"/>
</dbReference>
<dbReference type="InterPro" id="IPR038776">
    <property type="entry name" value="C2orf80"/>
</dbReference>
<dbReference type="Gene3D" id="2.60.20.10">
    <property type="entry name" value="Crystallins"/>
    <property type="match status" value="2"/>
</dbReference>
<keyword evidence="3" id="KW-0273">Eye lens protein</keyword>
<evidence type="ECO:0000313" key="6">
    <source>
        <dbReference type="EMBL" id="CAL1583195.1"/>
    </source>
</evidence>
<protein>
    <recommendedName>
        <fullName evidence="5">Beta/gamma crystallin 'Greek key' domain-containing protein</fullName>
    </recommendedName>
</protein>
<dbReference type="InterPro" id="IPR011024">
    <property type="entry name" value="G_crystallin-like"/>
</dbReference>
<dbReference type="SUPFAM" id="SSF49695">
    <property type="entry name" value="gamma-Crystallin-like"/>
    <property type="match status" value="1"/>
</dbReference>
<dbReference type="EMBL" id="OZ035837">
    <property type="protein sequence ID" value="CAL1583195.1"/>
    <property type="molecule type" value="Genomic_DNA"/>
</dbReference>
<accession>A0AAV2K2G4</accession>
<dbReference type="Pfam" id="PF17718">
    <property type="entry name" value="DUF5563"/>
    <property type="match status" value="1"/>
</dbReference>
<feature type="domain" description="Beta/gamma crystallin 'Greek key'" evidence="5">
    <location>
        <begin position="211"/>
        <end position="249"/>
    </location>
</feature>
<evidence type="ECO:0000259" key="5">
    <source>
        <dbReference type="PROSITE" id="PS50915"/>
    </source>
</evidence>
<dbReference type="SMART" id="SM00247">
    <property type="entry name" value="XTALbg"/>
    <property type="match status" value="2"/>
</dbReference>
<gene>
    <name evidence="6" type="ORF">KC01_LOCUS13695</name>
</gene>
<dbReference type="GO" id="GO:0007601">
    <property type="term" value="P:visual perception"/>
    <property type="evidence" value="ECO:0007669"/>
    <property type="project" value="TreeGrafter"/>
</dbReference>
<keyword evidence="4" id="KW-0677">Repeat</keyword>
<evidence type="ECO:0000256" key="4">
    <source>
        <dbReference type="ARBA" id="ARBA00022737"/>
    </source>
</evidence>
<dbReference type="PRINTS" id="PR01367">
    <property type="entry name" value="BGCRYSTALLIN"/>
</dbReference>
<dbReference type="Proteomes" id="UP001497482">
    <property type="component" value="Chromosome 15"/>
</dbReference>
<reference evidence="6 7" key="1">
    <citation type="submission" date="2024-04" db="EMBL/GenBank/DDBJ databases">
        <authorList>
            <person name="Waldvogel A.-M."/>
            <person name="Schoenle A."/>
        </authorList>
    </citation>
    <scope>NUCLEOTIDE SEQUENCE [LARGE SCALE GENOMIC DNA]</scope>
</reference>
<feature type="domain" description="Beta/gamma crystallin 'Greek key'" evidence="5">
    <location>
        <begin position="340"/>
        <end position="382"/>
    </location>
</feature>
<dbReference type="PROSITE" id="PS50915">
    <property type="entry name" value="CRYSTALLIN_BETA_GAMMA"/>
    <property type="match status" value="4"/>
</dbReference>
<evidence type="ECO:0000256" key="3">
    <source>
        <dbReference type="ARBA" id="ARBA00022613"/>
    </source>
</evidence>
<dbReference type="FunFam" id="2.60.20.10:FF:000001">
    <property type="entry name" value="Crystallin gamma S"/>
    <property type="match status" value="1"/>
</dbReference>
<keyword evidence="7" id="KW-1185">Reference proteome</keyword>
<proteinExistence type="inferred from homology"/>